<gene>
    <name evidence="2" type="ORF">J21TS3_38170</name>
</gene>
<keyword evidence="1" id="KW-0812">Transmembrane</keyword>
<protein>
    <submittedName>
        <fullName evidence="2">Uncharacterized protein</fullName>
    </submittedName>
</protein>
<evidence type="ECO:0000256" key="1">
    <source>
        <dbReference type="SAM" id="Phobius"/>
    </source>
</evidence>
<evidence type="ECO:0000313" key="3">
    <source>
        <dbReference type="Proteomes" id="UP000680638"/>
    </source>
</evidence>
<reference evidence="2 3" key="1">
    <citation type="submission" date="2021-03" db="EMBL/GenBank/DDBJ databases">
        <title>Antimicrobial resistance genes in bacteria isolated from Japanese honey, and their potential for conferring macrolide and lincosamide resistance in the American foulbrood pathogen Paenibacillus larvae.</title>
        <authorList>
            <person name="Okamoto M."/>
            <person name="Kumagai M."/>
            <person name="Kanamori H."/>
            <person name="Takamatsu D."/>
        </authorList>
    </citation>
    <scope>NUCLEOTIDE SEQUENCE [LARGE SCALE GENOMIC DNA]</scope>
    <source>
        <strain evidence="2 3">J21TS3</strain>
    </source>
</reference>
<feature type="transmembrane region" description="Helical" evidence="1">
    <location>
        <begin position="109"/>
        <end position="126"/>
    </location>
</feature>
<dbReference type="EMBL" id="BORW01000024">
    <property type="protein sequence ID" value="GIO68996.1"/>
    <property type="molecule type" value="Genomic_DNA"/>
</dbReference>
<proteinExistence type="predicted"/>
<accession>A0ABQ4M0D3</accession>
<name>A0ABQ4M0D3_9BACL</name>
<keyword evidence="1" id="KW-1133">Transmembrane helix</keyword>
<keyword evidence="1" id="KW-0472">Membrane</keyword>
<evidence type="ECO:0000313" key="2">
    <source>
        <dbReference type="EMBL" id="GIO68996.1"/>
    </source>
</evidence>
<comment type="caution">
    <text evidence="2">The sequence shown here is derived from an EMBL/GenBank/DDBJ whole genome shotgun (WGS) entry which is preliminary data.</text>
</comment>
<dbReference type="Proteomes" id="UP000680638">
    <property type="component" value="Unassembled WGS sequence"/>
</dbReference>
<sequence>MRPENRGVACNIPESIEKILYDDRCYEHICEYRNGELVRHESVPIEPDIERVTDPGRACGVFIEQEEVPFLFVNRRLCELRYKRERKAINNARTPLKKEAHPIMKKKKWWIAIIAVAVLYIVFFPSPSPELAVRKHLLLSFHPMMACLEPIQEGNIKNDPRYGDLYLVDASSRPFVYVKKSALGWRVSSAGTGP</sequence>
<organism evidence="2 3">
    <name type="scientific">Paenibacillus cookii</name>
    <dbReference type="NCBI Taxonomy" id="157839"/>
    <lineage>
        <taxon>Bacteria</taxon>
        <taxon>Bacillati</taxon>
        <taxon>Bacillota</taxon>
        <taxon>Bacilli</taxon>
        <taxon>Bacillales</taxon>
        <taxon>Paenibacillaceae</taxon>
        <taxon>Paenibacillus</taxon>
    </lineage>
</organism>
<keyword evidence="3" id="KW-1185">Reference proteome</keyword>